<dbReference type="InterPro" id="IPR011990">
    <property type="entry name" value="TPR-like_helical_dom_sf"/>
</dbReference>
<dbReference type="InterPro" id="IPR002182">
    <property type="entry name" value="NB-ARC"/>
</dbReference>
<sequence length="979" mass="105172">MAHMDGTPEPTVHVAETGDAEARDGGRAVTGFLGRRAQPPVARVEVSDTGPAIALDGGLAVSGYAHIESLTLVHQRPRTPVTWPLRVGDLPREADFFQARAALTELGSAPDRVRIVTGMGGVGKSQLAARYARQRWDAGELDLLVWVPAGRAEWIQSAYANAWLDIDDAAPGMDLAEAATRFLRWLSEDHGKRWLIVLDDVTHPSDLSALWPPSTPLGQTVLTTRNRDAALLGPGRQRIDLSVYSPDEAVSYLRSRLAYYGRTDDLHQVALLAADFGYLPLALAQAVPYMVNKRLDCTAYRARLADHGRTLTRLLPGPRALPDDQKITLAAAWSLSIELADELEPAGLARPLLDVAAMLSPDGIPAAVLTSEPVLRYLDGPDLPVDDLSDALLNLHQLSLVEYSPGSVRHTLRVHRVLQRSVRDGVGAQNRVRLARATADALAHAWPQPGLDLPLAHVLRANLDALAEHSESALYVDGVHPAVLSSGRALGEARLSDSARAYFERVAARAAAALGPDHPDTFTARHELIRWQGRGLRDAGVTREAFRALLADRVRVQGPDHPDTLATRHELARWQGLAGDAAGARDALEELLADQVRVLGADRPDILTTRGNLARWQGRAGDAAGAIATLRSLVADRSRVWGPDDPRTLIARIELAHWQGMVGDAGAAASTLAELAAVSARVLGPDHPRTLSVRGTQAMWTGRSGDAAGAAATLADLAANQEAVLGADHPDTLGTRSAAAHWRGKSGDASAAAEQLADLVSDLVVLFGPDHPDTLTARNNLASWRGKAGDSRGAAAALADVVDSRTRTLGPRSPDDAVQSCEPGLLARPGTGRARRGGRLRRRSLRSAARAGTQTSHHPVHPEEPRRLARTRGRRPGSGHSPRGTPATPARPARAPAPRHHEDTQGPRPLAGPQRRHRRRVEDHGRPGGRPHRRQRSRSPRHAAGAQGTRPLAGALRGRRRRRDRLHRPSARPGTGSRP</sequence>
<name>A0A1C5J844_9ACTN</name>
<feature type="domain" description="DUF7779" evidence="3">
    <location>
        <begin position="349"/>
        <end position="426"/>
    </location>
</feature>
<evidence type="ECO:0000259" key="2">
    <source>
        <dbReference type="Pfam" id="PF00931"/>
    </source>
</evidence>
<feature type="region of interest" description="Disordered" evidence="1">
    <location>
        <begin position="1"/>
        <end position="25"/>
    </location>
</feature>
<dbReference type="PANTHER" id="PTHR46082">
    <property type="entry name" value="ATP/GTP-BINDING PROTEIN-RELATED"/>
    <property type="match status" value="1"/>
</dbReference>
<dbReference type="InterPro" id="IPR027417">
    <property type="entry name" value="P-loop_NTPase"/>
</dbReference>
<dbReference type="STRING" id="47864.GA0070560_12332"/>
<accession>A0A1C5J844</accession>
<dbReference type="PANTHER" id="PTHR46082:SF11">
    <property type="entry name" value="AAA+ ATPASE DOMAIN-CONTAINING PROTEIN-RELATED"/>
    <property type="match status" value="1"/>
</dbReference>
<evidence type="ECO:0000259" key="3">
    <source>
        <dbReference type="Pfam" id="PF25000"/>
    </source>
</evidence>
<gene>
    <name evidence="4" type="ORF">GA0070560_12332</name>
</gene>
<dbReference type="Gene3D" id="3.40.50.300">
    <property type="entry name" value="P-loop containing nucleotide triphosphate hydrolases"/>
    <property type="match status" value="1"/>
</dbReference>
<dbReference type="InterPro" id="IPR053137">
    <property type="entry name" value="NLR-like"/>
</dbReference>
<keyword evidence="5" id="KW-1185">Reference proteome</keyword>
<dbReference type="Gene3D" id="1.25.40.10">
    <property type="entry name" value="Tetratricopeptide repeat domain"/>
    <property type="match status" value="2"/>
</dbReference>
<reference evidence="5" key="1">
    <citation type="submission" date="2016-06" db="EMBL/GenBank/DDBJ databases">
        <authorList>
            <person name="Varghese N."/>
        </authorList>
    </citation>
    <scope>NUCLEOTIDE SEQUENCE [LARGE SCALE GENOMIC DNA]</scope>
    <source>
        <strain evidence="5">DSM 43171</strain>
    </source>
</reference>
<feature type="compositionally biased region" description="Basic residues" evidence="1">
    <location>
        <begin position="927"/>
        <end position="941"/>
    </location>
</feature>
<feature type="compositionally biased region" description="Basic residues" evidence="1">
    <location>
        <begin position="833"/>
        <end position="845"/>
    </location>
</feature>
<feature type="compositionally biased region" description="Low complexity" evidence="1">
    <location>
        <begin position="878"/>
        <end position="896"/>
    </location>
</feature>
<feature type="region of interest" description="Disordered" evidence="1">
    <location>
        <begin position="805"/>
        <end position="979"/>
    </location>
</feature>
<dbReference type="Proteomes" id="UP000199408">
    <property type="component" value="Unassembled WGS sequence"/>
</dbReference>
<evidence type="ECO:0000256" key="1">
    <source>
        <dbReference type="SAM" id="MobiDB-lite"/>
    </source>
</evidence>
<feature type="compositionally biased region" description="Basic residues" evidence="1">
    <location>
        <begin position="957"/>
        <end position="970"/>
    </location>
</feature>
<dbReference type="EMBL" id="FMDN01000023">
    <property type="protein sequence ID" value="SCG66339.1"/>
    <property type="molecule type" value="Genomic_DNA"/>
</dbReference>
<evidence type="ECO:0000313" key="4">
    <source>
        <dbReference type="EMBL" id="SCG66339.1"/>
    </source>
</evidence>
<feature type="compositionally biased region" description="Basic residues" evidence="1">
    <location>
        <begin position="868"/>
        <end position="877"/>
    </location>
</feature>
<proteinExistence type="predicted"/>
<dbReference type="AlphaFoldDB" id="A0A1C5J844"/>
<dbReference type="SUPFAM" id="SSF52540">
    <property type="entry name" value="P-loop containing nucleoside triphosphate hydrolases"/>
    <property type="match status" value="1"/>
</dbReference>
<feature type="domain" description="NB-ARC" evidence="2">
    <location>
        <begin position="113"/>
        <end position="251"/>
    </location>
</feature>
<dbReference type="SUPFAM" id="SSF48452">
    <property type="entry name" value="TPR-like"/>
    <property type="match status" value="2"/>
</dbReference>
<dbReference type="Pfam" id="PF00931">
    <property type="entry name" value="NB-ARC"/>
    <property type="match status" value="1"/>
</dbReference>
<protein>
    <submittedName>
        <fullName evidence="4">Tetratricopeptide repeat-containing protein</fullName>
    </submittedName>
</protein>
<dbReference type="Pfam" id="PF13374">
    <property type="entry name" value="TPR_10"/>
    <property type="match status" value="3"/>
</dbReference>
<organism evidence="4 5">
    <name type="scientific">Micromonospora halophytica</name>
    <dbReference type="NCBI Taxonomy" id="47864"/>
    <lineage>
        <taxon>Bacteria</taxon>
        <taxon>Bacillati</taxon>
        <taxon>Actinomycetota</taxon>
        <taxon>Actinomycetes</taxon>
        <taxon>Micromonosporales</taxon>
        <taxon>Micromonosporaceae</taxon>
        <taxon>Micromonospora</taxon>
    </lineage>
</organism>
<evidence type="ECO:0000313" key="5">
    <source>
        <dbReference type="Proteomes" id="UP000199408"/>
    </source>
</evidence>
<dbReference type="GO" id="GO:0043531">
    <property type="term" value="F:ADP binding"/>
    <property type="evidence" value="ECO:0007669"/>
    <property type="project" value="InterPro"/>
</dbReference>
<dbReference type="Pfam" id="PF25000">
    <property type="entry name" value="DUF7779"/>
    <property type="match status" value="1"/>
</dbReference>
<dbReference type="InterPro" id="IPR056681">
    <property type="entry name" value="DUF7779"/>
</dbReference>